<dbReference type="Gene3D" id="3.30.360.10">
    <property type="entry name" value="Dihydrodipicolinate Reductase, domain 2"/>
    <property type="match status" value="1"/>
</dbReference>
<dbReference type="InterPro" id="IPR055170">
    <property type="entry name" value="GFO_IDH_MocA-like_dom"/>
</dbReference>
<sequence length="322" mass="36586">MEKIKIGIIGCSAIANKTVIPTIQKNNLYELTYLGSRSYEKGKLFSEKFNCPFGSYDDVLNSNNVDAIYVSVPTGLHFKWGKKVLLSNKHLLLEKPFTSTLEQSKELVKIANINNKIAMEGLAYVYHPWFIELQKQLNNRVIGEIKQISSSFGFPYLLKTDIRNNPDIGGGAILDNLIYPLSLSLNLLGEPTLGISYHIIKDKILGIDESGFLRLNYLNAAATLTYGFGFSYKNEIEIWGTLGSIFIERAFTKPPDLEAKLYVKINDSIKEISIGYHDQFYLMFNAFYQKIIKQDTSNKNESKDIITRMKIISEIYKSTKNE</sequence>
<accession>A0A4U1C3L9</accession>
<name>A0A4U1C3L9_9SPHI</name>
<feature type="domain" description="Gfo/Idh/MocA-like oxidoreductase N-terminal" evidence="3">
    <location>
        <begin position="4"/>
        <end position="121"/>
    </location>
</feature>
<dbReference type="SUPFAM" id="SSF51735">
    <property type="entry name" value="NAD(P)-binding Rossmann-fold domains"/>
    <property type="match status" value="1"/>
</dbReference>
<dbReference type="EMBL" id="SWBP01000001">
    <property type="protein sequence ID" value="TKC00456.1"/>
    <property type="molecule type" value="Genomic_DNA"/>
</dbReference>
<proteinExistence type="inferred from homology"/>
<dbReference type="InterPro" id="IPR000683">
    <property type="entry name" value="Gfo/Idh/MocA-like_OxRdtase_N"/>
</dbReference>
<dbReference type="InterPro" id="IPR036291">
    <property type="entry name" value="NAD(P)-bd_dom_sf"/>
</dbReference>
<keyword evidence="6" id="KW-1185">Reference proteome</keyword>
<comment type="caution">
    <text evidence="5">The sequence shown here is derived from an EMBL/GenBank/DDBJ whole genome shotgun (WGS) entry which is preliminary data.</text>
</comment>
<dbReference type="InterPro" id="IPR050984">
    <property type="entry name" value="Gfo/Idh/MocA_domain"/>
</dbReference>
<evidence type="ECO:0000313" key="6">
    <source>
        <dbReference type="Proteomes" id="UP000308181"/>
    </source>
</evidence>
<dbReference type="GO" id="GO:0016491">
    <property type="term" value="F:oxidoreductase activity"/>
    <property type="evidence" value="ECO:0007669"/>
    <property type="project" value="UniProtKB-KW"/>
</dbReference>
<gene>
    <name evidence="5" type="ORF">FA046_01890</name>
</gene>
<dbReference type="GO" id="GO:0000166">
    <property type="term" value="F:nucleotide binding"/>
    <property type="evidence" value="ECO:0007669"/>
    <property type="project" value="InterPro"/>
</dbReference>
<dbReference type="OrthoDB" id="9815825at2"/>
<dbReference type="PANTHER" id="PTHR22604">
    <property type="entry name" value="OXIDOREDUCTASES"/>
    <property type="match status" value="1"/>
</dbReference>
<reference evidence="5 6" key="1">
    <citation type="submission" date="2019-04" db="EMBL/GenBank/DDBJ databases">
        <title>Pedobacter sp. AR-3-17 sp. nov., isolated from Arctic soil.</title>
        <authorList>
            <person name="Dahal R.H."/>
            <person name="Kim D.-U."/>
        </authorList>
    </citation>
    <scope>NUCLEOTIDE SEQUENCE [LARGE SCALE GENOMIC DNA]</scope>
    <source>
        <strain evidence="5 6">AR-3-17</strain>
    </source>
</reference>
<dbReference type="PANTHER" id="PTHR22604:SF105">
    <property type="entry name" value="TRANS-1,2-DIHYDROBENZENE-1,2-DIOL DEHYDROGENASE"/>
    <property type="match status" value="1"/>
</dbReference>
<dbReference type="Pfam" id="PF22725">
    <property type="entry name" value="GFO_IDH_MocA_C3"/>
    <property type="match status" value="1"/>
</dbReference>
<evidence type="ECO:0000259" key="3">
    <source>
        <dbReference type="Pfam" id="PF01408"/>
    </source>
</evidence>
<evidence type="ECO:0000256" key="2">
    <source>
        <dbReference type="ARBA" id="ARBA00023002"/>
    </source>
</evidence>
<dbReference type="RefSeq" id="WP_136824665.1">
    <property type="nucleotide sequence ID" value="NZ_SWBP01000001.1"/>
</dbReference>
<comment type="similarity">
    <text evidence="1">Belongs to the Gfo/Idh/MocA family.</text>
</comment>
<keyword evidence="2" id="KW-0560">Oxidoreductase</keyword>
<dbReference type="Proteomes" id="UP000308181">
    <property type="component" value="Unassembled WGS sequence"/>
</dbReference>
<protein>
    <submittedName>
        <fullName evidence="5">Gfo/Idh/MocA family oxidoreductase</fullName>
    </submittedName>
</protein>
<evidence type="ECO:0000259" key="4">
    <source>
        <dbReference type="Pfam" id="PF22725"/>
    </source>
</evidence>
<dbReference type="Pfam" id="PF01408">
    <property type="entry name" value="GFO_IDH_MocA"/>
    <property type="match status" value="1"/>
</dbReference>
<evidence type="ECO:0000313" key="5">
    <source>
        <dbReference type="EMBL" id="TKC00456.1"/>
    </source>
</evidence>
<evidence type="ECO:0000256" key="1">
    <source>
        <dbReference type="ARBA" id="ARBA00010928"/>
    </source>
</evidence>
<dbReference type="Gene3D" id="3.40.50.720">
    <property type="entry name" value="NAD(P)-binding Rossmann-like Domain"/>
    <property type="match status" value="1"/>
</dbReference>
<feature type="domain" description="GFO/IDH/MocA-like oxidoreductase" evidence="4">
    <location>
        <begin position="131"/>
        <end position="245"/>
    </location>
</feature>
<dbReference type="SUPFAM" id="SSF55347">
    <property type="entry name" value="Glyceraldehyde-3-phosphate dehydrogenase-like, C-terminal domain"/>
    <property type="match status" value="1"/>
</dbReference>
<dbReference type="AlphaFoldDB" id="A0A4U1C3L9"/>
<organism evidence="5 6">
    <name type="scientific">Pedobacter cryophilus</name>
    <dbReference type="NCBI Taxonomy" id="2571271"/>
    <lineage>
        <taxon>Bacteria</taxon>
        <taxon>Pseudomonadati</taxon>
        <taxon>Bacteroidota</taxon>
        <taxon>Sphingobacteriia</taxon>
        <taxon>Sphingobacteriales</taxon>
        <taxon>Sphingobacteriaceae</taxon>
        <taxon>Pedobacter</taxon>
    </lineage>
</organism>